<dbReference type="Proteomes" id="UP000029120">
    <property type="component" value="Unassembled WGS sequence"/>
</dbReference>
<accession>A0A087G1I3</accession>
<protein>
    <submittedName>
        <fullName evidence="1">Uncharacterized protein</fullName>
    </submittedName>
</protein>
<evidence type="ECO:0000313" key="2">
    <source>
        <dbReference type="Proteomes" id="UP000029120"/>
    </source>
</evidence>
<organism evidence="1 2">
    <name type="scientific">Arabis alpina</name>
    <name type="common">Alpine rock-cress</name>
    <dbReference type="NCBI Taxonomy" id="50452"/>
    <lineage>
        <taxon>Eukaryota</taxon>
        <taxon>Viridiplantae</taxon>
        <taxon>Streptophyta</taxon>
        <taxon>Embryophyta</taxon>
        <taxon>Tracheophyta</taxon>
        <taxon>Spermatophyta</taxon>
        <taxon>Magnoliopsida</taxon>
        <taxon>eudicotyledons</taxon>
        <taxon>Gunneridae</taxon>
        <taxon>Pentapetalae</taxon>
        <taxon>rosids</taxon>
        <taxon>malvids</taxon>
        <taxon>Brassicales</taxon>
        <taxon>Brassicaceae</taxon>
        <taxon>Arabideae</taxon>
        <taxon>Arabis</taxon>
    </lineage>
</organism>
<sequence length="20" mass="2273">ILIAKLLGKIVREEQESDCD</sequence>
<name>A0A087G1I3_ARAAL</name>
<keyword evidence="2" id="KW-1185">Reference proteome</keyword>
<dbReference type="AlphaFoldDB" id="A0A087G1I3"/>
<gene>
    <name evidence="1" type="ORF">AALP_AAs63837U000100</name>
</gene>
<reference evidence="2" key="1">
    <citation type="journal article" date="2015" name="Nat. Plants">
        <title>Genome expansion of Arabis alpina linked with retrotransposition and reduced symmetric DNA methylation.</title>
        <authorList>
            <person name="Willing E.M."/>
            <person name="Rawat V."/>
            <person name="Mandakova T."/>
            <person name="Maumus F."/>
            <person name="James G.V."/>
            <person name="Nordstroem K.J."/>
            <person name="Becker C."/>
            <person name="Warthmann N."/>
            <person name="Chica C."/>
            <person name="Szarzynska B."/>
            <person name="Zytnicki M."/>
            <person name="Albani M.C."/>
            <person name="Kiefer C."/>
            <person name="Bergonzi S."/>
            <person name="Castaings L."/>
            <person name="Mateos J.L."/>
            <person name="Berns M.C."/>
            <person name="Bujdoso N."/>
            <person name="Piofczyk T."/>
            <person name="de Lorenzo L."/>
            <person name="Barrero-Sicilia C."/>
            <person name="Mateos I."/>
            <person name="Piednoel M."/>
            <person name="Hagmann J."/>
            <person name="Chen-Min-Tao R."/>
            <person name="Iglesias-Fernandez R."/>
            <person name="Schuster S.C."/>
            <person name="Alonso-Blanco C."/>
            <person name="Roudier F."/>
            <person name="Carbonero P."/>
            <person name="Paz-Ares J."/>
            <person name="Davis S.J."/>
            <person name="Pecinka A."/>
            <person name="Quesneville H."/>
            <person name="Colot V."/>
            <person name="Lysak M.A."/>
            <person name="Weigel D."/>
            <person name="Coupland G."/>
            <person name="Schneeberger K."/>
        </authorList>
    </citation>
    <scope>NUCLEOTIDE SEQUENCE [LARGE SCALE GENOMIC DNA]</scope>
    <source>
        <strain evidence="2">cv. Pajares</strain>
    </source>
</reference>
<feature type="non-terminal residue" evidence="1">
    <location>
        <position position="1"/>
    </location>
</feature>
<evidence type="ECO:0000313" key="1">
    <source>
        <dbReference type="EMBL" id="KFK23735.1"/>
    </source>
</evidence>
<proteinExistence type="predicted"/>
<dbReference type="EMBL" id="KL975882">
    <property type="protein sequence ID" value="KFK23735.1"/>
    <property type="molecule type" value="Genomic_DNA"/>
</dbReference>